<dbReference type="RefSeq" id="WP_413272617.1">
    <property type="nucleotide sequence ID" value="NZ_JBHFNQ010000170.1"/>
</dbReference>
<accession>A0ABV4XBD3</accession>
<name>A0ABV4XBD3_9CYAN</name>
<reference evidence="2 3" key="1">
    <citation type="submission" date="2024-09" db="EMBL/GenBank/DDBJ databases">
        <title>Floridaenema gen nov. (Aerosakkonemataceae, Aerosakkonematales ord. nov., Cyanobacteria) from benthic tropical and subtropical fresh waters, with the description of four new species.</title>
        <authorList>
            <person name="Moretto J.A."/>
            <person name="Berthold D.E."/>
            <person name="Lefler F.W."/>
            <person name="Huang I.-S."/>
            <person name="Laughinghouse H. IV."/>
        </authorList>
    </citation>
    <scope>NUCLEOTIDE SEQUENCE [LARGE SCALE GENOMIC DNA]</scope>
    <source>
        <strain evidence="2 3">BLCC-F46</strain>
    </source>
</reference>
<evidence type="ECO:0000313" key="2">
    <source>
        <dbReference type="EMBL" id="MFB2879581.1"/>
    </source>
</evidence>
<feature type="transmembrane region" description="Helical" evidence="1">
    <location>
        <begin position="6"/>
        <end position="26"/>
    </location>
</feature>
<keyword evidence="1" id="KW-0472">Membrane</keyword>
<organism evidence="2 3">
    <name type="scientific">Floridaenema aerugineum BLCC-F46</name>
    <dbReference type="NCBI Taxonomy" id="3153654"/>
    <lineage>
        <taxon>Bacteria</taxon>
        <taxon>Bacillati</taxon>
        <taxon>Cyanobacteriota</taxon>
        <taxon>Cyanophyceae</taxon>
        <taxon>Oscillatoriophycideae</taxon>
        <taxon>Aerosakkonematales</taxon>
        <taxon>Aerosakkonemataceae</taxon>
        <taxon>Floridanema</taxon>
        <taxon>Floridanema aerugineum</taxon>
    </lineage>
</organism>
<keyword evidence="1" id="KW-0812">Transmembrane</keyword>
<keyword evidence="3" id="KW-1185">Reference proteome</keyword>
<evidence type="ECO:0000313" key="3">
    <source>
        <dbReference type="Proteomes" id="UP001576774"/>
    </source>
</evidence>
<dbReference type="EMBL" id="JBHFNQ010000170">
    <property type="protein sequence ID" value="MFB2879581.1"/>
    <property type="molecule type" value="Genomic_DNA"/>
</dbReference>
<sequence length="234" mass="26547">MLQVNLWLIAVILSGIGIPLSQNYSFAKLADFKILITQKTPSENANSQLPWEDLYNRVPPPRDDIPAGSRGDICVITPAKPGKIAVVWSDRPLFLWRGSIRKMEVRPRSNKQVLWSQTVSENQSSIIYNGAVLEPGQSYDLVLFNQRSVPIFRVTFQIMEKEKRERITSDLTNLEAQLKQEGATAEKIAYAKANYFASRGMWGDVLLEAYKVEKPSDPLSKFKNSALERFCPRN</sequence>
<protein>
    <recommendedName>
        <fullName evidence="4">DUF928 domain-containing protein</fullName>
    </recommendedName>
</protein>
<keyword evidence="1" id="KW-1133">Transmembrane helix</keyword>
<proteinExistence type="predicted"/>
<comment type="caution">
    <text evidence="2">The sequence shown here is derived from an EMBL/GenBank/DDBJ whole genome shotgun (WGS) entry which is preliminary data.</text>
</comment>
<evidence type="ECO:0008006" key="4">
    <source>
        <dbReference type="Google" id="ProtNLM"/>
    </source>
</evidence>
<gene>
    <name evidence="2" type="ORF">ACE1CC_22220</name>
</gene>
<dbReference type="Proteomes" id="UP001576774">
    <property type="component" value="Unassembled WGS sequence"/>
</dbReference>
<evidence type="ECO:0000256" key="1">
    <source>
        <dbReference type="SAM" id="Phobius"/>
    </source>
</evidence>